<dbReference type="PROSITE" id="PS50043">
    <property type="entry name" value="HTH_LUXR_2"/>
    <property type="match status" value="1"/>
</dbReference>
<keyword evidence="5" id="KW-1185">Reference proteome</keyword>
<feature type="compositionally biased region" description="Basic and acidic residues" evidence="2">
    <location>
        <begin position="413"/>
        <end position="433"/>
    </location>
</feature>
<dbReference type="SMART" id="SM00421">
    <property type="entry name" value="HTH_LUXR"/>
    <property type="match status" value="1"/>
</dbReference>
<proteinExistence type="predicted"/>
<dbReference type="Gene3D" id="1.10.10.10">
    <property type="entry name" value="Winged helix-like DNA-binding domain superfamily/Winged helix DNA-binding domain"/>
    <property type="match status" value="1"/>
</dbReference>
<reference evidence="5" key="1">
    <citation type="submission" date="2019-09" db="EMBL/GenBank/DDBJ databases">
        <title>Mumia zhuanghuii sp. nov. isolated from the intestinal contents of plateau pika (Ochotona curzoniae) in the Qinghai-Tibet plateau of China.</title>
        <authorList>
            <person name="Tian Z."/>
        </authorList>
    </citation>
    <scope>NUCLEOTIDE SEQUENCE [LARGE SCALE GENOMIC DNA]</scope>
    <source>
        <strain evidence="5">L-031</strain>
    </source>
</reference>
<dbReference type="InterPro" id="IPR016032">
    <property type="entry name" value="Sig_transdc_resp-reg_C-effctor"/>
</dbReference>
<dbReference type="SUPFAM" id="SSF52540">
    <property type="entry name" value="P-loop containing nucleoside triphosphate hydrolases"/>
    <property type="match status" value="1"/>
</dbReference>
<dbReference type="GO" id="GO:0003677">
    <property type="term" value="F:DNA binding"/>
    <property type="evidence" value="ECO:0007669"/>
    <property type="project" value="UniProtKB-KW"/>
</dbReference>
<feature type="domain" description="HTH luxR-type" evidence="3">
    <location>
        <begin position="757"/>
        <end position="822"/>
    </location>
</feature>
<dbReference type="InterPro" id="IPR039420">
    <property type="entry name" value="WalR-like"/>
</dbReference>
<evidence type="ECO:0000256" key="2">
    <source>
        <dbReference type="SAM" id="MobiDB-lite"/>
    </source>
</evidence>
<dbReference type="GO" id="GO:0006355">
    <property type="term" value="P:regulation of DNA-templated transcription"/>
    <property type="evidence" value="ECO:0007669"/>
    <property type="project" value="InterPro"/>
</dbReference>
<dbReference type="InterPro" id="IPR036388">
    <property type="entry name" value="WH-like_DNA-bd_sf"/>
</dbReference>
<gene>
    <name evidence="4" type="ORF">F6J85_10655</name>
</gene>
<dbReference type="Proteomes" id="UP000325516">
    <property type="component" value="Chromosome"/>
</dbReference>
<dbReference type="SUPFAM" id="SSF48452">
    <property type="entry name" value="TPR-like"/>
    <property type="match status" value="1"/>
</dbReference>
<dbReference type="InterPro" id="IPR000792">
    <property type="entry name" value="Tscrpt_reg_LuxR_C"/>
</dbReference>
<keyword evidence="1" id="KW-0238">DNA-binding</keyword>
<evidence type="ECO:0000256" key="1">
    <source>
        <dbReference type="ARBA" id="ARBA00023125"/>
    </source>
</evidence>
<dbReference type="EMBL" id="CP044232">
    <property type="protein sequence ID" value="QEW03516.1"/>
    <property type="molecule type" value="Genomic_DNA"/>
</dbReference>
<dbReference type="InterPro" id="IPR027417">
    <property type="entry name" value="P-loop_NTPase"/>
</dbReference>
<dbReference type="PRINTS" id="PR00038">
    <property type="entry name" value="HTHLUXR"/>
</dbReference>
<protein>
    <recommendedName>
        <fullName evidence="3">HTH luxR-type domain-containing protein</fullName>
    </recommendedName>
</protein>
<dbReference type="PANTHER" id="PTHR43214">
    <property type="entry name" value="TWO-COMPONENT RESPONSE REGULATOR"/>
    <property type="match status" value="1"/>
</dbReference>
<dbReference type="AlphaFoldDB" id="A0A5J6L568"/>
<name>A0A5J6L568_9MICO</name>
<dbReference type="KEGG" id="mlz:F6J85_10655"/>
<evidence type="ECO:0000313" key="4">
    <source>
        <dbReference type="EMBL" id="QEW03516.1"/>
    </source>
</evidence>
<dbReference type="Pfam" id="PF00196">
    <property type="entry name" value="GerE"/>
    <property type="match status" value="1"/>
</dbReference>
<evidence type="ECO:0000259" key="3">
    <source>
        <dbReference type="PROSITE" id="PS50043"/>
    </source>
</evidence>
<feature type="region of interest" description="Disordered" evidence="2">
    <location>
        <begin position="1"/>
        <end position="20"/>
    </location>
</feature>
<feature type="region of interest" description="Disordered" evidence="2">
    <location>
        <begin position="408"/>
        <end position="433"/>
    </location>
</feature>
<sequence length="830" mass="89324">MRVMSAPVRPTASPEEGRAGVSVPTFVEREQELETLLAAMHGRDDRSVFFVDGPLGAGKSALVRRAVGVLRRQAEDDRTQPRDVRWISAGHPRSCERHGRADFGVLSPGAVLVVDDVQWADDDLLDTIERLLIAATPSPLTVILVHRPTGVPLRLLEAARRSGARLDRLALRPLSGEGIESLLVDVSAEGRRMIAAHADGNPLFATLLTQVWRSAPEANAFRSSLKGVRLGELPSAHGALRTDIERLTPTQRIVLGAVAMSGSSRVPTVQRLVGLDAQVVRAAEAELRGMAILSTRNDGEVVIAHPILRAAVYRNLTLGERRRMHRILMEDPLGTDPFARAEHLSMIGDELSAAEVVELRELAHERLIDDPEDAVRWTGATLHVVDERRDLIRVRALAAVGRPEAAMRALGSSRDDDGPARRRERLRLTQRPEGDVDRGREYLCVRTECADALLARDDWSDAARVLQLGADARDRIAELALRALETTEFAHTADAVKALARATTALASCDDPDLLPALVWAGAAAVQLERWGDANDLLERGALAARADGDLKRYAILQALLSYVHAVRGAGESAYRMARTAHEIASTARDTDTLRLTAVACVLADDVRGGARSAEPSLVLHAPAPMTGWIARLSAPTAISLGARRGRPAADAPSPAWRGVGLALRYSATAEARAAEGDAEAATRLLDAAFSAHERTGGSIASGWLGLSAARTHLMLGDFARAAERMRRARHDFEAAGMPGARVIAERAERVISDRAAASALTVLTSRETQVARLVADGRANKEIAAVLGISVRTVEEHVARIRAKLGAPSRAAIGGVLSRLDPRNALRAR</sequence>
<dbReference type="InterPro" id="IPR011990">
    <property type="entry name" value="TPR-like_helical_dom_sf"/>
</dbReference>
<dbReference type="PROSITE" id="PS00622">
    <property type="entry name" value="HTH_LUXR_1"/>
    <property type="match status" value="1"/>
</dbReference>
<organism evidence="4 5">
    <name type="scientific">Microbacterium lushaniae</name>
    <dbReference type="NCBI Taxonomy" id="2614639"/>
    <lineage>
        <taxon>Bacteria</taxon>
        <taxon>Bacillati</taxon>
        <taxon>Actinomycetota</taxon>
        <taxon>Actinomycetes</taxon>
        <taxon>Micrococcales</taxon>
        <taxon>Microbacteriaceae</taxon>
        <taxon>Microbacterium</taxon>
    </lineage>
</organism>
<dbReference type="SUPFAM" id="SSF46894">
    <property type="entry name" value="C-terminal effector domain of the bipartite response regulators"/>
    <property type="match status" value="1"/>
</dbReference>
<evidence type="ECO:0000313" key="5">
    <source>
        <dbReference type="Proteomes" id="UP000325516"/>
    </source>
</evidence>
<accession>A0A5J6L568</accession>
<dbReference type="CDD" id="cd06170">
    <property type="entry name" value="LuxR_C_like"/>
    <property type="match status" value="1"/>
</dbReference>